<dbReference type="PROSITE" id="PS51257">
    <property type="entry name" value="PROKAR_LIPOPROTEIN"/>
    <property type="match status" value="1"/>
</dbReference>
<organism evidence="4 5">
    <name type="scientific">Leptospira kanakyensis</name>
    <dbReference type="NCBI Taxonomy" id="2484968"/>
    <lineage>
        <taxon>Bacteria</taxon>
        <taxon>Pseudomonadati</taxon>
        <taxon>Spirochaetota</taxon>
        <taxon>Spirochaetia</taxon>
        <taxon>Leptospirales</taxon>
        <taxon>Leptospiraceae</taxon>
        <taxon>Leptospira</taxon>
    </lineage>
</organism>
<evidence type="ECO:0000313" key="4">
    <source>
        <dbReference type="EMBL" id="TGK73368.1"/>
    </source>
</evidence>
<keyword evidence="2" id="KW-0677">Repeat</keyword>
<keyword evidence="3" id="KW-0732">Signal</keyword>
<dbReference type="OrthoDB" id="341897at2"/>
<keyword evidence="1" id="KW-0880">Kelch repeat</keyword>
<evidence type="ECO:0000256" key="1">
    <source>
        <dbReference type="ARBA" id="ARBA00022441"/>
    </source>
</evidence>
<dbReference type="InterPro" id="IPR006652">
    <property type="entry name" value="Kelch_1"/>
</dbReference>
<feature type="chain" id="PRO_5027114635" evidence="3">
    <location>
        <begin position="21"/>
        <end position="457"/>
    </location>
</feature>
<dbReference type="PANTHER" id="PTHR46260">
    <property type="entry name" value="RING-TYPE DOMAIN-CONTAINING PROTEIN"/>
    <property type="match status" value="1"/>
</dbReference>
<dbReference type="EMBL" id="RQFF01000013">
    <property type="protein sequence ID" value="TGK73368.1"/>
    <property type="molecule type" value="Genomic_DNA"/>
</dbReference>
<dbReference type="SUPFAM" id="SSF117281">
    <property type="entry name" value="Kelch motif"/>
    <property type="match status" value="2"/>
</dbReference>
<feature type="signal peptide" evidence="3">
    <location>
        <begin position="1"/>
        <end position="20"/>
    </location>
</feature>
<keyword evidence="5" id="KW-1185">Reference proteome</keyword>
<evidence type="ECO:0000313" key="5">
    <source>
        <dbReference type="Proteomes" id="UP000297239"/>
    </source>
</evidence>
<protein>
    <submittedName>
        <fullName evidence="4">Galactose oxidase</fullName>
    </submittedName>
</protein>
<comment type="caution">
    <text evidence="4">The sequence shown here is derived from an EMBL/GenBank/DDBJ whole genome shotgun (WGS) entry which is preliminary data.</text>
</comment>
<evidence type="ECO:0000256" key="2">
    <source>
        <dbReference type="ARBA" id="ARBA00022737"/>
    </source>
</evidence>
<dbReference type="SMART" id="SM00612">
    <property type="entry name" value="Kelch"/>
    <property type="match status" value="4"/>
</dbReference>
<dbReference type="Pfam" id="PF01344">
    <property type="entry name" value="Kelch_1"/>
    <property type="match status" value="1"/>
</dbReference>
<sequence length="457" mass="49214">MKITLSIITILITAFFISCSQNPITGGTFKDEIKVEWAGVGGITETSAIVTWKCSFEAVGFLHTSGSNFSRLDTTILKSEIHALPVSGLINNQNYQAIPSCGASEQGLSFPIGFKTASSLKTIYERSIWIVGGTGVDNNPIGPIDYYDPITNTWSQAVTSIPTPRVNAQIVSHNGKIFIIGGMTKSGGTYSVSRIVETYDPIAGTWQQYDDIPNTVQGGIVGSIGEEIFVIGGTTSLDMTTGTVLNTVYQFRPDVTNGGNWSNYTSSTSIFGRIDMSACTYSGSIIYSGGRFYQDGLAYATTDAYTPSLNSTTGKIEASISLARHGAAASCYRPKQTDRYNTDPPIYFIAGGSTGTNISQPVTSITPSNRFEFMGLTGSSNLFTTGSNLPENLYAPAMEIDYENRILYLFGGATSINLPTNKVRTLNLDNPGSNSWVELPSLMPRARFGHQAIILNR</sequence>
<dbReference type="InterPro" id="IPR051746">
    <property type="entry name" value="Kelch_domain_containing_8"/>
</dbReference>
<proteinExistence type="predicted"/>
<gene>
    <name evidence="4" type="ORF">EHQ18_05995</name>
</gene>
<name>A0A6N4QJF3_9LEPT</name>
<dbReference type="Gene3D" id="2.120.10.80">
    <property type="entry name" value="Kelch-type beta propeller"/>
    <property type="match status" value="2"/>
</dbReference>
<dbReference type="Proteomes" id="UP000297239">
    <property type="component" value="Unassembled WGS sequence"/>
</dbReference>
<reference evidence="4" key="1">
    <citation type="journal article" date="2019" name="PLoS Negl. Trop. Dis.">
        <title>Revisiting the worldwide diversity of Leptospira species in the environment.</title>
        <authorList>
            <person name="Vincent A.T."/>
            <person name="Schiettekatte O."/>
            <person name="Bourhy P."/>
            <person name="Veyrier F.J."/>
            <person name="Picardeau M."/>
        </authorList>
    </citation>
    <scope>NUCLEOTIDE SEQUENCE [LARGE SCALE GENOMIC DNA]</scope>
    <source>
        <strain evidence="4">201800293</strain>
    </source>
</reference>
<dbReference type="PANTHER" id="PTHR46260:SF3">
    <property type="entry name" value="RING-TYPE DOMAIN-CONTAINING PROTEIN"/>
    <property type="match status" value="1"/>
</dbReference>
<dbReference type="InterPro" id="IPR015915">
    <property type="entry name" value="Kelch-typ_b-propeller"/>
</dbReference>
<dbReference type="AlphaFoldDB" id="A0A6N4QJF3"/>
<dbReference type="RefSeq" id="WP_135632477.1">
    <property type="nucleotide sequence ID" value="NZ_RQFE01000011.1"/>
</dbReference>
<evidence type="ECO:0000256" key="3">
    <source>
        <dbReference type="SAM" id="SignalP"/>
    </source>
</evidence>
<accession>A0A6N4QJF3</accession>